<keyword evidence="2" id="KW-1185">Reference proteome</keyword>
<evidence type="ECO:0008006" key="3">
    <source>
        <dbReference type="Google" id="ProtNLM"/>
    </source>
</evidence>
<dbReference type="SUPFAM" id="SSF51735">
    <property type="entry name" value="NAD(P)-binding Rossmann-fold domains"/>
    <property type="match status" value="1"/>
</dbReference>
<reference evidence="2" key="1">
    <citation type="journal article" date="2015" name="PLoS Genet.">
        <title>Genome Sequence and Transcriptome Analyses of Chrysochromulina tobin: Metabolic Tools for Enhanced Algal Fitness in the Prominent Order Prymnesiales (Haptophyceae).</title>
        <authorList>
            <person name="Hovde B.T."/>
            <person name="Deodato C.R."/>
            <person name="Hunsperger H.M."/>
            <person name="Ryken S.A."/>
            <person name="Yost W."/>
            <person name="Jha R.K."/>
            <person name="Patterson J."/>
            <person name="Monnat R.J. Jr."/>
            <person name="Barlow S.B."/>
            <person name="Starkenburg S.R."/>
            <person name="Cattolico R.A."/>
        </authorList>
    </citation>
    <scope>NUCLEOTIDE SEQUENCE</scope>
    <source>
        <strain evidence="2">CCMP291</strain>
    </source>
</reference>
<dbReference type="GO" id="GO:0005737">
    <property type="term" value="C:cytoplasm"/>
    <property type="evidence" value="ECO:0007669"/>
    <property type="project" value="TreeGrafter"/>
</dbReference>
<dbReference type="PANTHER" id="PTHR43544">
    <property type="entry name" value="SHORT-CHAIN DEHYDROGENASE/REDUCTASE"/>
    <property type="match status" value="1"/>
</dbReference>
<evidence type="ECO:0000313" key="2">
    <source>
        <dbReference type="Proteomes" id="UP000037460"/>
    </source>
</evidence>
<dbReference type="Gene3D" id="3.40.50.720">
    <property type="entry name" value="NAD(P)-binding Rossmann-like Domain"/>
    <property type="match status" value="1"/>
</dbReference>
<proteinExistence type="predicted"/>
<accession>A0A0M0LRK9</accession>
<dbReference type="OrthoDB" id="191139at2759"/>
<dbReference type="InterPro" id="IPR051468">
    <property type="entry name" value="Fungal_SecMetab_SDRs"/>
</dbReference>
<organism evidence="1 2">
    <name type="scientific">Chrysochromulina tobinii</name>
    <dbReference type="NCBI Taxonomy" id="1460289"/>
    <lineage>
        <taxon>Eukaryota</taxon>
        <taxon>Haptista</taxon>
        <taxon>Haptophyta</taxon>
        <taxon>Prymnesiophyceae</taxon>
        <taxon>Prymnesiales</taxon>
        <taxon>Chrysochromulinaceae</taxon>
        <taxon>Chrysochromulina</taxon>
    </lineage>
</organism>
<dbReference type="PANTHER" id="PTHR43544:SF2">
    <property type="entry name" value="OXIDOREDUCTASE"/>
    <property type="match status" value="1"/>
</dbReference>
<comment type="caution">
    <text evidence="1">The sequence shown here is derived from an EMBL/GenBank/DDBJ whole genome shotgun (WGS) entry which is preliminary data.</text>
</comment>
<dbReference type="GO" id="GO:0016491">
    <property type="term" value="F:oxidoreductase activity"/>
    <property type="evidence" value="ECO:0007669"/>
    <property type="project" value="TreeGrafter"/>
</dbReference>
<gene>
    <name evidence="1" type="ORF">Ctob_011990</name>
</gene>
<evidence type="ECO:0000313" key="1">
    <source>
        <dbReference type="EMBL" id="KOO53517.1"/>
    </source>
</evidence>
<dbReference type="InterPro" id="IPR036291">
    <property type="entry name" value="NAD(P)-bd_dom_sf"/>
</dbReference>
<name>A0A0M0LRK9_9EUKA</name>
<dbReference type="Proteomes" id="UP000037460">
    <property type="component" value="Unassembled WGS sequence"/>
</dbReference>
<dbReference type="EMBL" id="JWZX01000196">
    <property type="protein sequence ID" value="KOO53517.1"/>
    <property type="molecule type" value="Genomic_DNA"/>
</dbReference>
<dbReference type="AlphaFoldDB" id="A0A0M0LRK9"/>
<protein>
    <recommendedName>
        <fullName evidence="3">Short-chain dehydrogenase reductase sdr</fullName>
    </recommendedName>
</protein>
<sequence length="215" mass="22961">MATEQTVTGDGVGDHGGGALAAPAPTASAVACLDVNGQQIDLRSTNSWVLKLADVSTPELAEVLAINTLAPFVINARLQPLLEAAARTPPPESTSEAGAAFVVNVSAMEGKFYRYKTPNHPHTNMAKAALNMMTRTSAPDLAASHRIFMTAVDTGWINDENPRERAARTAESHHFQTPIDEVDAAARVLHPVFDGVLTGAPLFGVFLKDYKETEW</sequence>